<feature type="signal peptide" evidence="4">
    <location>
        <begin position="1"/>
        <end position="21"/>
    </location>
</feature>
<evidence type="ECO:0000256" key="2">
    <source>
        <dbReference type="ARBA" id="ARBA00022729"/>
    </source>
</evidence>
<dbReference type="STRING" id="460265.Mnod_4449"/>
<dbReference type="AlphaFoldDB" id="B8IBR5"/>
<feature type="chain" id="PRO_5002873927" evidence="4">
    <location>
        <begin position="22"/>
        <end position="416"/>
    </location>
</feature>
<name>B8IBR5_METNO</name>
<feature type="domain" description="Leucine-binding protein" evidence="5">
    <location>
        <begin position="24"/>
        <end position="364"/>
    </location>
</feature>
<dbReference type="EMBL" id="CP001349">
    <property type="protein sequence ID" value="ACL59319.1"/>
    <property type="molecule type" value="Genomic_DNA"/>
</dbReference>
<dbReference type="InterPro" id="IPR051010">
    <property type="entry name" value="BCAA_transport"/>
</dbReference>
<dbReference type="GO" id="GO:0006865">
    <property type="term" value="P:amino acid transport"/>
    <property type="evidence" value="ECO:0007669"/>
    <property type="project" value="UniProtKB-KW"/>
</dbReference>
<comment type="similarity">
    <text evidence="1">Belongs to the leucine-binding protein family.</text>
</comment>
<sequence>MSIRALLAAIVAVLAAGAVRAQTPVRIGVLNDRSGVYADISGEGSVVAARMAVEDFKAAEKGLKVEIVSADHQNKPDVGASLARRWFDRDGVDAIFDVPTSSVALAVNEVARERNKVLVDSSAGIADLTGTRCSPNTVHWTFDTVALANGTAGAMVKRGGDTWFFLTADYAFGEAVQRDAAALIARRGGRVLGAVRAPFPASDVTPLLRLAQGSGAKVIGLANAGGDTIAAIRQAAKLDLARSGQALAGLLIFSSDIHALTTRVAQGLVLTEPFYWDLNDATRAFSDRFAERFGGRMPTSAQAGVYAGVIHYLKAVEALKSAGDGAQVVAKMKELPTDDPLFGKGTIRPDGRKIHDMYLFEVKKPGESKGEWDLYKTLATIPGAEAFRPMSEGGCPLVGAEALGRGDVVRLDRATP</sequence>
<dbReference type="OrthoDB" id="5794591at2"/>
<evidence type="ECO:0000313" key="7">
    <source>
        <dbReference type="Proteomes" id="UP000008207"/>
    </source>
</evidence>
<dbReference type="Pfam" id="PF13458">
    <property type="entry name" value="Peripla_BP_6"/>
    <property type="match status" value="1"/>
</dbReference>
<dbReference type="HOGENOM" id="CLU_027128_1_0_5"/>
<dbReference type="eggNOG" id="COG0683">
    <property type="taxonomic scope" value="Bacteria"/>
</dbReference>
<accession>B8IBR5</accession>
<proteinExistence type="inferred from homology"/>
<dbReference type="CDD" id="cd06327">
    <property type="entry name" value="PBP1_SBP-like"/>
    <property type="match status" value="1"/>
</dbReference>
<keyword evidence="2 4" id="KW-0732">Signal</keyword>
<gene>
    <name evidence="6" type="ordered locus">Mnod_4449</name>
</gene>
<evidence type="ECO:0000256" key="3">
    <source>
        <dbReference type="ARBA" id="ARBA00022970"/>
    </source>
</evidence>
<evidence type="ECO:0000256" key="4">
    <source>
        <dbReference type="SAM" id="SignalP"/>
    </source>
</evidence>
<dbReference type="InterPro" id="IPR028082">
    <property type="entry name" value="Peripla_BP_I"/>
</dbReference>
<dbReference type="Proteomes" id="UP000008207">
    <property type="component" value="Chromosome"/>
</dbReference>
<dbReference type="Gene3D" id="3.40.50.2300">
    <property type="match status" value="2"/>
</dbReference>
<dbReference type="PANTHER" id="PTHR30483:SF6">
    <property type="entry name" value="PERIPLASMIC BINDING PROTEIN OF ABC TRANSPORTER FOR NATURAL AMINO ACIDS"/>
    <property type="match status" value="1"/>
</dbReference>
<keyword evidence="3" id="KW-0029">Amino-acid transport</keyword>
<keyword evidence="7" id="KW-1185">Reference proteome</keyword>
<dbReference type="InterPro" id="IPR028081">
    <property type="entry name" value="Leu-bd"/>
</dbReference>
<keyword evidence="3" id="KW-0813">Transport</keyword>
<reference evidence="6 7" key="1">
    <citation type="submission" date="2009-01" db="EMBL/GenBank/DDBJ databases">
        <title>Complete sequence of chromosome of Methylobacterium nodulans ORS 2060.</title>
        <authorList>
            <consortium name="US DOE Joint Genome Institute"/>
            <person name="Lucas S."/>
            <person name="Copeland A."/>
            <person name="Lapidus A."/>
            <person name="Glavina del Rio T."/>
            <person name="Dalin E."/>
            <person name="Tice H."/>
            <person name="Bruce D."/>
            <person name="Goodwin L."/>
            <person name="Pitluck S."/>
            <person name="Sims D."/>
            <person name="Brettin T."/>
            <person name="Detter J.C."/>
            <person name="Han C."/>
            <person name="Larimer F."/>
            <person name="Land M."/>
            <person name="Hauser L."/>
            <person name="Kyrpides N."/>
            <person name="Ivanova N."/>
            <person name="Marx C.J."/>
            <person name="Richardson P."/>
        </authorList>
    </citation>
    <scope>NUCLEOTIDE SEQUENCE [LARGE SCALE GENOMIC DNA]</scope>
    <source>
        <strain evidence="7">LMG 21967 / CNCM I-2342 / ORS 2060</strain>
    </source>
</reference>
<organism evidence="6 7">
    <name type="scientific">Methylobacterium nodulans (strain LMG 21967 / CNCM I-2342 / ORS 2060)</name>
    <dbReference type="NCBI Taxonomy" id="460265"/>
    <lineage>
        <taxon>Bacteria</taxon>
        <taxon>Pseudomonadati</taxon>
        <taxon>Pseudomonadota</taxon>
        <taxon>Alphaproteobacteria</taxon>
        <taxon>Hyphomicrobiales</taxon>
        <taxon>Methylobacteriaceae</taxon>
        <taxon>Methylobacterium</taxon>
    </lineage>
</organism>
<evidence type="ECO:0000259" key="5">
    <source>
        <dbReference type="Pfam" id="PF13458"/>
    </source>
</evidence>
<protein>
    <submittedName>
        <fullName evidence="6">Extracellular ligand-binding receptor</fullName>
    </submittedName>
</protein>
<dbReference type="PANTHER" id="PTHR30483">
    <property type="entry name" value="LEUCINE-SPECIFIC-BINDING PROTEIN"/>
    <property type="match status" value="1"/>
</dbReference>
<dbReference type="KEGG" id="mno:Mnod_4449"/>
<evidence type="ECO:0000256" key="1">
    <source>
        <dbReference type="ARBA" id="ARBA00010062"/>
    </source>
</evidence>
<keyword evidence="6" id="KW-0675">Receptor</keyword>
<dbReference type="SUPFAM" id="SSF53822">
    <property type="entry name" value="Periplasmic binding protein-like I"/>
    <property type="match status" value="1"/>
</dbReference>
<dbReference type="RefSeq" id="WP_015930958.1">
    <property type="nucleotide sequence ID" value="NC_011894.1"/>
</dbReference>
<evidence type="ECO:0000313" key="6">
    <source>
        <dbReference type="EMBL" id="ACL59319.1"/>
    </source>
</evidence>